<dbReference type="EMBL" id="HG996469">
    <property type="protein sequence ID" value="CAG1841489.1"/>
    <property type="molecule type" value="Genomic_DNA"/>
</dbReference>
<dbReference type="Gramene" id="Ma04_t07570.1">
    <property type="protein sequence ID" value="Ma04_p07570.1"/>
    <property type="gene ID" value="Ma04_g07570"/>
</dbReference>
<evidence type="ECO:0000256" key="3">
    <source>
        <dbReference type="SAM" id="MobiDB-lite"/>
    </source>
</evidence>
<keyword evidence="7" id="KW-1185">Reference proteome</keyword>
<keyword evidence="2" id="KW-0677">Repeat</keyword>
<dbReference type="Pfam" id="PF04927">
    <property type="entry name" value="SMP"/>
    <property type="match status" value="1"/>
</dbReference>
<accession>A0A804IM59</accession>
<proteinExistence type="inferred from homology"/>
<dbReference type="PANTHER" id="PTHR31174:SF7">
    <property type="entry name" value="LATE EMBRYOGENESIS ABUNDANT PROTEIN 31-RELATED"/>
    <property type="match status" value="1"/>
</dbReference>
<dbReference type="OMA" id="MMHDAEN"/>
<dbReference type="AlphaFoldDB" id="A0A804IM59"/>
<feature type="compositionally biased region" description="Low complexity" evidence="3">
    <location>
        <begin position="92"/>
        <end position="102"/>
    </location>
</feature>
<dbReference type="InterPro" id="IPR007011">
    <property type="entry name" value="LEA_SMP_dom"/>
</dbReference>
<evidence type="ECO:0000313" key="6">
    <source>
        <dbReference type="EnsemblPlants" id="Ma04_p07570.1"/>
    </source>
</evidence>
<feature type="region of interest" description="Disordered" evidence="3">
    <location>
        <begin position="72"/>
        <end position="102"/>
    </location>
</feature>
<dbReference type="InParanoid" id="A0A804IM59"/>
<dbReference type="Proteomes" id="UP000012960">
    <property type="component" value="Unplaced"/>
</dbReference>
<dbReference type="InterPro" id="IPR042971">
    <property type="entry name" value="LEA_SMP"/>
</dbReference>
<organism evidence="6 7">
    <name type="scientific">Musa acuminata subsp. malaccensis</name>
    <name type="common">Wild banana</name>
    <name type="synonym">Musa malaccensis</name>
    <dbReference type="NCBI Taxonomy" id="214687"/>
    <lineage>
        <taxon>Eukaryota</taxon>
        <taxon>Viridiplantae</taxon>
        <taxon>Streptophyta</taxon>
        <taxon>Embryophyta</taxon>
        <taxon>Tracheophyta</taxon>
        <taxon>Spermatophyta</taxon>
        <taxon>Magnoliopsida</taxon>
        <taxon>Liliopsida</taxon>
        <taxon>Zingiberales</taxon>
        <taxon>Musaceae</taxon>
        <taxon>Musa</taxon>
    </lineage>
</organism>
<reference evidence="6" key="2">
    <citation type="submission" date="2021-05" db="UniProtKB">
        <authorList>
            <consortium name="EnsemblPlants"/>
        </authorList>
    </citation>
    <scope>IDENTIFICATION</scope>
    <source>
        <strain evidence="6">subsp. malaccensis</strain>
    </source>
</reference>
<evidence type="ECO:0000259" key="4">
    <source>
        <dbReference type="Pfam" id="PF04927"/>
    </source>
</evidence>
<name>A0A804IM59_MUSAM</name>
<feature type="domain" description="SMP" evidence="4">
    <location>
        <begin position="14"/>
        <end position="68"/>
    </location>
</feature>
<dbReference type="EnsemblPlants" id="Ma04_t07570.1">
    <property type="protein sequence ID" value="Ma04_p07570.1"/>
    <property type="gene ID" value="Ma04_g07570"/>
</dbReference>
<evidence type="ECO:0000313" key="7">
    <source>
        <dbReference type="Proteomes" id="UP000012960"/>
    </source>
</evidence>
<evidence type="ECO:0000256" key="2">
    <source>
        <dbReference type="ARBA" id="ARBA00022737"/>
    </source>
</evidence>
<comment type="similarity">
    <text evidence="1">Belongs to the LEA type SMP family.</text>
</comment>
<sequence>MSQEQRRRPDDQPIRYGDVFPVAGELAGQAIAPGDAAMMHDAENKALGVTPKGGPASVMESAAMCNKQRGLIGHTTSSAPPRPTRACPSPRPRSLAAPANAL</sequence>
<dbReference type="PANTHER" id="PTHR31174">
    <property type="entry name" value="SEED MATURATION FAMILY PROTEIN"/>
    <property type="match status" value="1"/>
</dbReference>
<reference evidence="5" key="1">
    <citation type="submission" date="2021-03" db="EMBL/GenBank/DDBJ databases">
        <authorList>
            <consortium name="Genoscope - CEA"/>
            <person name="William W."/>
        </authorList>
    </citation>
    <scope>NUCLEOTIDE SEQUENCE</scope>
    <source>
        <strain evidence="5">Doubled-haploid Pahang</strain>
    </source>
</reference>
<protein>
    <submittedName>
        <fullName evidence="5">(wild Malaysian banana) hypothetical protein</fullName>
    </submittedName>
</protein>
<gene>
    <name evidence="5" type="ORF">GSMUA_112840.1</name>
</gene>
<evidence type="ECO:0000256" key="1">
    <source>
        <dbReference type="ARBA" id="ARBA00010733"/>
    </source>
</evidence>
<evidence type="ECO:0000313" key="5">
    <source>
        <dbReference type="EMBL" id="CAG1841489.1"/>
    </source>
</evidence>